<dbReference type="AlphaFoldDB" id="A0A919BA49"/>
<evidence type="ECO:0000313" key="1">
    <source>
        <dbReference type="EMBL" id="GHF70638.1"/>
    </source>
</evidence>
<comment type="caution">
    <text evidence="1">The sequence shown here is derived from an EMBL/GenBank/DDBJ whole genome shotgun (WGS) entry which is preliminary data.</text>
</comment>
<dbReference type="EMBL" id="BNBD01000020">
    <property type="protein sequence ID" value="GHF70638.1"/>
    <property type="molecule type" value="Genomic_DNA"/>
</dbReference>
<organism evidence="1 2">
    <name type="scientific">Streptomyces mashuensis</name>
    <dbReference type="NCBI Taxonomy" id="33904"/>
    <lineage>
        <taxon>Bacteria</taxon>
        <taxon>Bacillati</taxon>
        <taxon>Actinomycetota</taxon>
        <taxon>Actinomycetes</taxon>
        <taxon>Kitasatosporales</taxon>
        <taxon>Streptomycetaceae</taxon>
        <taxon>Streptomyces</taxon>
    </lineage>
</organism>
<sequence length="113" mass="12338">MSPGSPLWQQRNQAWACDGGITARGGKSRYRRSFDRENNNIAAIPRAAGSVPEGHRKPNLTACRCTPRPLLPSLAGEGKDDYLDEAGLLHAAWAYVSLPPEERIHCEISQAGQ</sequence>
<evidence type="ECO:0000313" key="2">
    <source>
        <dbReference type="Proteomes" id="UP000638313"/>
    </source>
</evidence>
<keyword evidence="2" id="KW-1185">Reference proteome</keyword>
<reference evidence="1" key="2">
    <citation type="submission" date="2020-09" db="EMBL/GenBank/DDBJ databases">
        <authorList>
            <person name="Sun Q."/>
            <person name="Ohkuma M."/>
        </authorList>
    </citation>
    <scope>NUCLEOTIDE SEQUENCE</scope>
    <source>
        <strain evidence="1">JCM 4059</strain>
    </source>
</reference>
<gene>
    <name evidence="1" type="ORF">GCM10010218_59880</name>
</gene>
<protein>
    <submittedName>
        <fullName evidence="1">Uncharacterized protein</fullName>
    </submittedName>
</protein>
<dbReference type="Proteomes" id="UP000638313">
    <property type="component" value="Unassembled WGS sequence"/>
</dbReference>
<reference evidence="1" key="1">
    <citation type="journal article" date="2014" name="Int. J. Syst. Evol. Microbiol.">
        <title>Complete genome sequence of Corynebacterium casei LMG S-19264T (=DSM 44701T), isolated from a smear-ripened cheese.</title>
        <authorList>
            <consortium name="US DOE Joint Genome Institute (JGI-PGF)"/>
            <person name="Walter F."/>
            <person name="Albersmeier A."/>
            <person name="Kalinowski J."/>
            <person name="Ruckert C."/>
        </authorList>
    </citation>
    <scope>NUCLEOTIDE SEQUENCE</scope>
    <source>
        <strain evidence="1">JCM 4059</strain>
    </source>
</reference>
<proteinExistence type="predicted"/>
<accession>A0A919BA49</accession>
<name>A0A919BA49_9ACTN</name>